<proteinExistence type="predicted"/>
<dbReference type="SUPFAM" id="SSF48452">
    <property type="entry name" value="TPR-like"/>
    <property type="match status" value="2"/>
</dbReference>
<dbReference type="SUPFAM" id="SSF52540">
    <property type="entry name" value="P-loop containing nucleoside triphosphate hydrolases"/>
    <property type="match status" value="1"/>
</dbReference>
<dbReference type="Gene3D" id="1.25.40.10">
    <property type="entry name" value="Tetratricopeptide repeat domain"/>
    <property type="match status" value="3"/>
</dbReference>
<dbReference type="PANTHER" id="PTHR19959:SF119">
    <property type="entry name" value="FUNGAL LIPASE-LIKE DOMAIN-CONTAINING PROTEIN"/>
    <property type="match status" value="1"/>
</dbReference>
<dbReference type="RefSeq" id="WP_146358529.1">
    <property type="nucleotide sequence ID" value="NZ_VOBR01000030.1"/>
</dbReference>
<evidence type="ECO:0000313" key="3">
    <source>
        <dbReference type="Proteomes" id="UP000316639"/>
    </source>
</evidence>
<dbReference type="PANTHER" id="PTHR19959">
    <property type="entry name" value="KINESIN LIGHT CHAIN"/>
    <property type="match status" value="1"/>
</dbReference>
<evidence type="ECO:0000313" key="2">
    <source>
        <dbReference type="EMBL" id="TWP46794.1"/>
    </source>
</evidence>
<gene>
    <name evidence="2" type="ORF">FKR81_34995</name>
</gene>
<dbReference type="InterPro" id="IPR027417">
    <property type="entry name" value="P-loop_NTPase"/>
</dbReference>
<comment type="caution">
    <text evidence="2">The sequence shown here is derived from an EMBL/GenBank/DDBJ whole genome shotgun (WGS) entry which is preliminary data.</text>
</comment>
<accession>A0A563EKN9</accession>
<dbReference type="InterPro" id="IPR041664">
    <property type="entry name" value="AAA_16"/>
</dbReference>
<dbReference type="Gene3D" id="3.40.50.1460">
    <property type="match status" value="1"/>
</dbReference>
<dbReference type="SMART" id="SM00028">
    <property type="entry name" value="TPR"/>
    <property type="match status" value="4"/>
</dbReference>
<dbReference type="Gene3D" id="3.40.50.300">
    <property type="entry name" value="P-loop containing nucleotide triphosphate hydrolases"/>
    <property type="match status" value="1"/>
</dbReference>
<feature type="domain" description="Orc1-like AAA ATPase" evidence="1">
    <location>
        <begin position="256"/>
        <end position="401"/>
    </location>
</feature>
<reference evidence="2 3" key="1">
    <citation type="submission" date="2019-07" db="EMBL/GenBank/DDBJ databases">
        <title>Lentzea xizangensis sp. nov., isolated from Qinghai-Tibetan Plateau Soils.</title>
        <authorList>
            <person name="Huang J."/>
        </authorList>
    </citation>
    <scope>NUCLEOTIDE SEQUENCE [LARGE SCALE GENOMIC DNA]</scope>
    <source>
        <strain evidence="2 3">FXJ1.1311</strain>
    </source>
</reference>
<keyword evidence="3" id="KW-1185">Reference proteome</keyword>
<dbReference type="InterPro" id="IPR019734">
    <property type="entry name" value="TPR_rpt"/>
</dbReference>
<dbReference type="Proteomes" id="UP000316639">
    <property type="component" value="Unassembled WGS sequence"/>
</dbReference>
<dbReference type="EMBL" id="VOBR01000030">
    <property type="protein sequence ID" value="TWP46794.1"/>
    <property type="molecule type" value="Genomic_DNA"/>
</dbReference>
<dbReference type="InterPro" id="IPR011990">
    <property type="entry name" value="TPR-like_helical_dom_sf"/>
</dbReference>
<dbReference type="OrthoDB" id="4571976at2"/>
<sequence>MKGRFVGIGVGNYAAVPELQHAVDDVRSLRALLKDYEGEPLVDPTEQEVREHLKGLTMQPQDGASLIALWSGHAMPHAGKLRLLAKDSRGKADGILLDDFAAACAESGANQLLIIIDGCFAGTQLDEAMRIVSELKAETPEEQHWIGFLVSCSAVETARDGLFGAKLRTLVSEGPRTDDDLQRWADHIEMIDGGSLGIALLRGWDSDVQRPRFLQDGVPASMLANPRHPKNTPQRVVQRMLMAARGGDSADERSWFTGRREEVDKVVGWVRSGVAGLRVVTGSPGTGKSAIVGRVVSLSNAIEREHLLESGTEIKHADPGEGSVHAHVHAQTMDANRLADLISKQLVAQGRVQSPTGPRRDAAELVGAIQKTDGLVIVVDGLDEARGESFTIATTLLTKLAPHCTVIVATREVQRAAGGAPLLTELAPVETLDLDDYDSTDDVHDYVLARLGDEKAAAQLATEPFYTAWLITNQPRDGLDPRLSLTAALEKELDRVPAARPLLSALTLSFGSGFPEPEWIAAASALCGERLTSDDVGKVLAELGSHVVQDREEGAEVYKLAHQSFADHLRPPFAPSREQVFAPESAVVAAALIDRYTELIESGIAADAAGYLWKYAWRHCGHAGPDGLAGLRKLAGENPKLVPDIALAATTAANELTHWGRPVEAVSPLEEAADHFRDLVPVARMYLADLAYVLNRLGQRYRDAGKVQQAIAPAEEAVLRYRELVAKTPTTAETVTHKRLAQRVGRSHSSENVTYVPHLSVALVDLSDLYAQSGRREALATAEAAVALMRPHADEPVHRPPLAKALRCLAARCHEIGRYDDAMRHSREAVGLYQRLAESNPAFLSDEASALLSLGRDHVALRQRAEAETTAEKAAQLSRRLDENGAYRPQLAEALLSVSSLYAVIGRCEDARAAAERAARLAEGLPTHGAAVLNLAKRYRDANRAEEAMATAQHAIETFLATDGRQQDLVAALSTLDTVCATLGRPDVVDETWHRVIARSGKPEAATLLMLRAASATPGDREAVGWLRSALVLAGTSRLLIGDLHDLARRHFDAAENWPWPNLPGWLTVDRALLRTARDWVHTPTYLTERDHLAQHPELLDAAADVAIAEALLGVSINEAQNLQQRRTTAQEQGITEAYRRVLLTSVADEFLDATGERRRELLHERRDDLLTTEAMEVVHGNRPAHALLTIAKNTPDVLDQTFEALDHPARIPELLYDLAVAHAGALRDVTLALGTHPDVPLYRAVERMLAGDQAAARTFVRGGRHPLQWIIELTRLVPVHPDLLTLIRIVAEEASS</sequence>
<protein>
    <submittedName>
        <fullName evidence="2">Tetratricopeptide repeat protein</fullName>
    </submittedName>
</protein>
<name>A0A563EKN9_9PSEU</name>
<organism evidence="2 3">
    <name type="scientific">Lentzea tibetensis</name>
    <dbReference type="NCBI Taxonomy" id="2591470"/>
    <lineage>
        <taxon>Bacteria</taxon>
        <taxon>Bacillati</taxon>
        <taxon>Actinomycetota</taxon>
        <taxon>Actinomycetes</taxon>
        <taxon>Pseudonocardiales</taxon>
        <taxon>Pseudonocardiaceae</taxon>
        <taxon>Lentzea</taxon>
    </lineage>
</organism>
<evidence type="ECO:0000259" key="1">
    <source>
        <dbReference type="Pfam" id="PF13191"/>
    </source>
</evidence>
<dbReference type="Pfam" id="PF13191">
    <property type="entry name" value="AAA_16"/>
    <property type="match status" value="1"/>
</dbReference>